<feature type="signal peptide" evidence="1">
    <location>
        <begin position="1"/>
        <end position="26"/>
    </location>
</feature>
<name>A0A9D1Z156_9BACT</name>
<evidence type="ECO:0000256" key="1">
    <source>
        <dbReference type="SAM" id="SignalP"/>
    </source>
</evidence>
<dbReference type="Pfam" id="PF16141">
    <property type="entry name" value="GH18_BT1044-like"/>
    <property type="match status" value="1"/>
</dbReference>
<sequence length="303" mass="33153">MKQKRTYRLFFPLLALLLGASCSDWTETEGIDNTVYKPWEQNPALWADYTAALRAYKTSAHYLSYARLYNSPTPAASEQDFMRCLPDSLDIVTLTNADNFSAYDAEDMSTMREKGTRVLYQVDYASRKADYADATALSAYLDDVIAAVRTHGLDGYSFTTDPLDAAATATIVATLSAAKTDGQLLVFEGNPLSVAAADRAKLDYVVLDTEKAETMTDVRLQVLNATTYAGIAAERLLLAAEIDAPLQDADRTEYAAVEAVARCVVEYGPLAGFAAYNIAGDYYHADGNYRTIRAAIQTLNPSK</sequence>
<accession>A0A9D1Z156</accession>
<organism evidence="2 3">
    <name type="scientific">Candidatus Alistipes intestinigallinarum</name>
    <dbReference type="NCBI Taxonomy" id="2838440"/>
    <lineage>
        <taxon>Bacteria</taxon>
        <taxon>Pseudomonadati</taxon>
        <taxon>Bacteroidota</taxon>
        <taxon>Bacteroidia</taxon>
        <taxon>Bacteroidales</taxon>
        <taxon>Rikenellaceae</taxon>
        <taxon>Alistipes</taxon>
    </lineage>
</organism>
<dbReference type="Proteomes" id="UP000886844">
    <property type="component" value="Unassembled WGS sequence"/>
</dbReference>
<dbReference type="AlphaFoldDB" id="A0A9D1Z156"/>
<dbReference type="InterPro" id="IPR017853">
    <property type="entry name" value="GH"/>
</dbReference>
<evidence type="ECO:0000313" key="2">
    <source>
        <dbReference type="EMBL" id="HIY69235.1"/>
    </source>
</evidence>
<dbReference type="InterPro" id="IPR032320">
    <property type="entry name" value="GH18_BT1044-like"/>
</dbReference>
<proteinExistence type="predicted"/>
<comment type="caution">
    <text evidence="2">The sequence shown here is derived from an EMBL/GenBank/DDBJ whole genome shotgun (WGS) entry which is preliminary data.</text>
</comment>
<dbReference type="EMBL" id="DXDA01000060">
    <property type="protein sequence ID" value="HIY69235.1"/>
    <property type="molecule type" value="Genomic_DNA"/>
</dbReference>
<reference evidence="2" key="1">
    <citation type="journal article" date="2021" name="PeerJ">
        <title>Extensive microbial diversity within the chicken gut microbiome revealed by metagenomics and culture.</title>
        <authorList>
            <person name="Gilroy R."/>
            <person name="Ravi A."/>
            <person name="Getino M."/>
            <person name="Pursley I."/>
            <person name="Horton D.L."/>
            <person name="Alikhan N.F."/>
            <person name="Baker D."/>
            <person name="Gharbi K."/>
            <person name="Hall N."/>
            <person name="Watson M."/>
            <person name="Adriaenssens E.M."/>
            <person name="Foster-Nyarko E."/>
            <person name="Jarju S."/>
            <person name="Secka A."/>
            <person name="Antonio M."/>
            <person name="Oren A."/>
            <person name="Chaudhuri R.R."/>
            <person name="La Ragione R."/>
            <person name="Hildebrand F."/>
            <person name="Pallen M.J."/>
        </authorList>
    </citation>
    <scope>NUCLEOTIDE SEQUENCE</scope>
    <source>
        <strain evidence="2">5134</strain>
    </source>
</reference>
<gene>
    <name evidence="2" type="ORF">H9828_07440</name>
</gene>
<dbReference type="SUPFAM" id="SSF51445">
    <property type="entry name" value="(Trans)glycosidases"/>
    <property type="match status" value="1"/>
</dbReference>
<evidence type="ECO:0008006" key="4">
    <source>
        <dbReference type="Google" id="ProtNLM"/>
    </source>
</evidence>
<protein>
    <recommendedName>
        <fullName evidence="4">Glycoside hydrolase Family 18, chitinase_18</fullName>
    </recommendedName>
</protein>
<feature type="chain" id="PRO_5039351567" description="Glycoside hydrolase Family 18, chitinase_18" evidence="1">
    <location>
        <begin position="27"/>
        <end position="303"/>
    </location>
</feature>
<keyword evidence="1" id="KW-0732">Signal</keyword>
<dbReference type="PROSITE" id="PS51257">
    <property type="entry name" value="PROKAR_LIPOPROTEIN"/>
    <property type="match status" value="1"/>
</dbReference>
<reference evidence="2" key="2">
    <citation type="submission" date="2021-04" db="EMBL/GenBank/DDBJ databases">
        <authorList>
            <person name="Gilroy R."/>
        </authorList>
    </citation>
    <scope>NUCLEOTIDE SEQUENCE</scope>
    <source>
        <strain evidence="2">5134</strain>
    </source>
</reference>
<evidence type="ECO:0000313" key="3">
    <source>
        <dbReference type="Proteomes" id="UP000886844"/>
    </source>
</evidence>